<dbReference type="Pfam" id="PF03328">
    <property type="entry name" value="HpcH_HpaI"/>
    <property type="match status" value="1"/>
</dbReference>
<sequence>MKWQYRSMLFIPGVKDTWLAKLNENVADAIIMDLEDSVPQERKAQARDFVAQALNMPTKKSLWVRINKTTQGYALEDIEAIVCEALTGIVVPKVANVADVIGLSAQLAQVEQARGLAVGSIRLLPMLETAQALWFAYDIASIPRVAGIAGISSKNGDAERSLGTRWTEEGLETLYLKSRTVMAARAAGKMPIGGLWQNVHDLDGLTKAASFNRQLGYDGELILHPSNAPIVNQAYAPTLTDIAYYEGMIAAFEQGKQQGVTAMLYEGEHVDYAHVKTAKEMVAYAKKMLKGDAI</sequence>
<dbReference type="SUPFAM" id="SSF51621">
    <property type="entry name" value="Phosphoenolpyruvate/pyruvate domain"/>
    <property type="match status" value="1"/>
</dbReference>
<keyword evidence="2 5" id="KW-0479">Metal-binding</keyword>
<reference evidence="7" key="1">
    <citation type="submission" date="2014-07" db="EMBL/GenBank/DDBJ databases">
        <authorList>
            <person name="Urmite Genomes Urmite Genomes"/>
        </authorList>
    </citation>
    <scope>NUCLEOTIDE SEQUENCE</scope>
    <source>
        <strain evidence="7">13S34_air</strain>
    </source>
</reference>
<evidence type="ECO:0000256" key="1">
    <source>
        <dbReference type="ARBA" id="ARBA00001946"/>
    </source>
</evidence>
<dbReference type="InterPro" id="IPR005000">
    <property type="entry name" value="Aldolase/citrate-lyase_domain"/>
</dbReference>
<name>A0A078MBW2_9BACL</name>
<accession>A0A078MBW2</accession>
<dbReference type="GO" id="GO:0006107">
    <property type="term" value="P:oxaloacetate metabolic process"/>
    <property type="evidence" value="ECO:0007669"/>
    <property type="project" value="TreeGrafter"/>
</dbReference>
<dbReference type="PIRSF" id="PIRSF015582">
    <property type="entry name" value="Cit_lyase_B"/>
    <property type="match status" value="1"/>
</dbReference>
<dbReference type="InterPro" id="IPR015813">
    <property type="entry name" value="Pyrv/PenolPyrv_kinase-like_dom"/>
</dbReference>
<evidence type="ECO:0000256" key="4">
    <source>
        <dbReference type="PIRSR" id="PIRSR015582-1"/>
    </source>
</evidence>
<evidence type="ECO:0000259" key="6">
    <source>
        <dbReference type="Pfam" id="PF03328"/>
    </source>
</evidence>
<organism evidence="7">
    <name type="scientific">Metalysinibacillus saudimassiliensis</name>
    <dbReference type="NCBI Taxonomy" id="1461583"/>
    <lineage>
        <taxon>Bacteria</taxon>
        <taxon>Bacillati</taxon>
        <taxon>Bacillota</taxon>
        <taxon>Bacilli</taxon>
        <taxon>Bacillales</taxon>
        <taxon>Caryophanaceae</taxon>
        <taxon>Metalysinibacillus</taxon>
    </lineage>
</organism>
<evidence type="ECO:0000313" key="7">
    <source>
        <dbReference type="EMBL" id="CEA03775.1"/>
    </source>
</evidence>
<comment type="cofactor">
    <cofactor evidence="1">
        <name>Mg(2+)</name>
        <dbReference type="ChEBI" id="CHEBI:18420"/>
    </cofactor>
</comment>
<dbReference type="PANTHER" id="PTHR32308:SF0">
    <property type="entry name" value="HPCH_HPAI ALDOLASE_CITRATE LYASE DOMAIN-CONTAINING PROTEIN"/>
    <property type="match status" value="1"/>
</dbReference>
<keyword evidence="3 5" id="KW-0460">Magnesium</keyword>
<dbReference type="InterPro" id="IPR040442">
    <property type="entry name" value="Pyrv_kinase-like_dom_sf"/>
</dbReference>
<dbReference type="GO" id="GO:0003824">
    <property type="term" value="F:catalytic activity"/>
    <property type="evidence" value="ECO:0007669"/>
    <property type="project" value="InterPro"/>
</dbReference>
<feature type="binding site" evidence="5">
    <location>
        <position position="128"/>
    </location>
    <ligand>
        <name>Mg(2+)</name>
        <dbReference type="ChEBI" id="CHEBI:18420"/>
    </ligand>
</feature>
<dbReference type="Gene3D" id="3.20.20.60">
    <property type="entry name" value="Phosphoenolpyruvate-binding domains"/>
    <property type="match status" value="1"/>
</dbReference>
<feature type="binding site" evidence="4">
    <location>
        <position position="128"/>
    </location>
    <ligand>
        <name>substrate</name>
    </ligand>
</feature>
<feature type="binding site" evidence="4">
    <location>
        <position position="65"/>
    </location>
    <ligand>
        <name>substrate</name>
    </ligand>
</feature>
<feature type="domain" description="HpcH/HpaI aldolase/citrate lyase" evidence="6">
    <location>
        <begin position="6"/>
        <end position="225"/>
    </location>
</feature>
<evidence type="ECO:0000256" key="5">
    <source>
        <dbReference type="PIRSR" id="PIRSR015582-2"/>
    </source>
</evidence>
<protein>
    <submittedName>
        <fullName evidence="7">(3S)-malyl-CoA thioesterase</fullName>
    </submittedName>
</protein>
<dbReference type="EMBL" id="LN483075">
    <property type="protein sequence ID" value="CEA03775.1"/>
    <property type="molecule type" value="Genomic_DNA"/>
</dbReference>
<dbReference type="HOGENOM" id="CLU_044864_0_1_9"/>
<dbReference type="GO" id="GO:0000287">
    <property type="term" value="F:magnesium ion binding"/>
    <property type="evidence" value="ECO:0007669"/>
    <property type="project" value="TreeGrafter"/>
</dbReference>
<dbReference type="InterPro" id="IPR011206">
    <property type="entry name" value="Citrate_lyase_beta/mcl1/mcl2"/>
</dbReference>
<evidence type="ECO:0000256" key="3">
    <source>
        <dbReference type="ARBA" id="ARBA00022842"/>
    </source>
</evidence>
<dbReference type="AlphaFoldDB" id="A0A078MBW2"/>
<dbReference type="PANTHER" id="PTHR32308">
    <property type="entry name" value="LYASE BETA SUBUNIT, PUTATIVE (AFU_ORTHOLOGUE AFUA_4G13030)-RELATED"/>
    <property type="match status" value="1"/>
</dbReference>
<gene>
    <name evidence="7" type="primary">mcl2</name>
    <name evidence="7" type="ORF">BN1050_01680</name>
</gene>
<proteinExistence type="predicted"/>
<evidence type="ECO:0000256" key="2">
    <source>
        <dbReference type="ARBA" id="ARBA00022723"/>
    </source>
</evidence>
<dbReference type="PATRIC" id="fig|1461583.4.peg.1617"/>